<dbReference type="RefSeq" id="WP_147204129.1">
    <property type="nucleotide sequence ID" value="NZ_BJYT01000008.1"/>
</dbReference>
<feature type="transmembrane region" description="Helical" evidence="1">
    <location>
        <begin position="12"/>
        <end position="31"/>
    </location>
</feature>
<accession>A0A512BDH4</accession>
<keyword evidence="1" id="KW-0472">Membrane</keyword>
<feature type="transmembrane region" description="Helical" evidence="1">
    <location>
        <begin position="125"/>
        <end position="143"/>
    </location>
</feature>
<feature type="transmembrane region" description="Helical" evidence="1">
    <location>
        <begin position="43"/>
        <end position="61"/>
    </location>
</feature>
<feature type="transmembrane region" description="Helical" evidence="1">
    <location>
        <begin position="204"/>
        <end position="222"/>
    </location>
</feature>
<organism evidence="4 5">
    <name type="scientific">Segetibacter aerophilus</name>
    <dbReference type="NCBI Taxonomy" id="670293"/>
    <lineage>
        <taxon>Bacteria</taxon>
        <taxon>Pseudomonadati</taxon>
        <taxon>Bacteroidota</taxon>
        <taxon>Chitinophagia</taxon>
        <taxon>Chitinophagales</taxon>
        <taxon>Chitinophagaceae</taxon>
        <taxon>Segetibacter</taxon>
    </lineage>
</organism>
<evidence type="ECO:0000259" key="2">
    <source>
        <dbReference type="Pfam" id="PF04235"/>
    </source>
</evidence>
<evidence type="ECO:0000313" key="4">
    <source>
        <dbReference type="EMBL" id="GEO10018.1"/>
    </source>
</evidence>
<dbReference type="PANTHER" id="PTHR30590:SF3">
    <property type="entry name" value="HYPOTHETICAL MEMBRANE SPANNING PROTEIN"/>
    <property type="match status" value="1"/>
</dbReference>
<dbReference type="Proteomes" id="UP000321513">
    <property type="component" value="Unassembled WGS sequence"/>
</dbReference>
<dbReference type="InterPro" id="IPR012429">
    <property type="entry name" value="HGSNAT_cat"/>
</dbReference>
<keyword evidence="1" id="KW-1133">Transmembrane helix</keyword>
<evidence type="ECO:0000256" key="1">
    <source>
        <dbReference type="SAM" id="Phobius"/>
    </source>
</evidence>
<keyword evidence="1" id="KW-0812">Transmembrane</keyword>
<dbReference type="Pfam" id="PF04235">
    <property type="entry name" value="DUF418"/>
    <property type="match status" value="1"/>
</dbReference>
<name>A0A512BDH4_9BACT</name>
<evidence type="ECO:0000259" key="3">
    <source>
        <dbReference type="Pfam" id="PF07786"/>
    </source>
</evidence>
<dbReference type="AlphaFoldDB" id="A0A512BDH4"/>
<sequence length="375" mass="43784">MKQRIIGFDLARAYAIFGMYIVNFTFCFGSFREETIYGRFADLFIGNSTSIFIICAGMGVILMTQREGYSQEQKGELKTVILKRSWFLFGLGLLLYNWWPGDILHFYGGYMHIAAFILFIRRKYYLWLAVLAIVVYNALQFLIPVTTSWDLQTTRYADFWTPAGFLRNTFYNGWNSIFPWFAYFSLGMFLGRLDWHDKKTWKQIFFVGVGLLAAFKALRLFIKYDFDNMQRHEFYIKSWSYIMEDYFPANIPFMMITTGWAFMIIASCMYIGNKLSTSKLIKALAGTGQMTLSLYVLHMTVGVLILSKLTHKPYTGYPQQAQPVGILFILFYAILFFGISVLFSFLWSRKFKNGALETLMRKISKPGIQIRSIWK</sequence>
<keyword evidence="5" id="KW-1185">Reference proteome</keyword>
<feature type="transmembrane region" description="Helical" evidence="1">
    <location>
        <begin position="326"/>
        <end position="347"/>
    </location>
</feature>
<feature type="transmembrane region" description="Helical" evidence="1">
    <location>
        <begin position="104"/>
        <end position="120"/>
    </location>
</feature>
<protein>
    <submittedName>
        <fullName evidence="4">Membrane protein</fullName>
    </submittedName>
</protein>
<feature type="domain" description="DUF418" evidence="2">
    <location>
        <begin position="254"/>
        <end position="363"/>
    </location>
</feature>
<feature type="transmembrane region" description="Helical" evidence="1">
    <location>
        <begin position="177"/>
        <end position="195"/>
    </location>
</feature>
<proteinExistence type="predicted"/>
<dbReference type="InterPro" id="IPR052529">
    <property type="entry name" value="Bact_Transport_Assoc"/>
</dbReference>
<feature type="transmembrane region" description="Helical" evidence="1">
    <location>
        <begin position="251"/>
        <end position="271"/>
    </location>
</feature>
<gene>
    <name evidence="4" type="ORF">SAE01_25140</name>
</gene>
<dbReference type="Pfam" id="PF07786">
    <property type="entry name" value="HGSNAT_cat"/>
    <property type="match status" value="1"/>
</dbReference>
<reference evidence="4 5" key="1">
    <citation type="submission" date="2019-07" db="EMBL/GenBank/DDBJ databases">
        <title>Whole genome shotgun sequence of Segetibacter aerophilus NBRC 106135.</title>
        <authorList>
            <person name="Hosoyama A."/>
            <person name="Uohara A."/>
            <person name="Ohji S."/>
            <person name="Ichikawa N."/>
        </authorList>
    </citation>
    <scope>NUCLEOTIDE SEQUENCE [LARGE SCALE GENOMIC DNA]</scope>
    <source>
        <strain evidence="4 5">NBRC 106135</strain>
    </source>
</reference>
<dbReference type="InterPro" id="IPR007349">
    <property type="entry name" value="DUF418"/>
</dbReference>
<dbReference type="EMBL" id="BJYT01000008">
    <property type="protein sequence ID" value="GEO10018.1"/>
    <property type="molecule type" value="Genomic_DNA"/>
</dbReference>
<dbReference type="PANTHER" id="PTHR30590">
    <property type="entry name" value="INNER MEMBRANE PROTEIN"/>
    <property type="match status" value="1"/>
</dbReference>
<feature type="domain" description="Heparan-alpha-glucosaminide N-acetyltransferase catalytic" evidence="3">
    <location>
        <begin position="4"/>
        <end position="199"/>
    </location>
</feature>
<comment type="caution">
    <text evidence="4">The sequence shown here is derived from an EMBL/GenBank/DDBJ whole genome shotgun (WGS) entry which is preliminary data.</text>
</comment>
<evidence type="ECO:0000313" key="5">
    <source>
        <dbReference type="Proteomes" id="UP000321513"/>
    </source>
</evidence>
<feature type="transmembrane region" description="Helical" evidence="1">
    <location>
        <begin position="283"/>
        <end position="306"/>
    </location>
</feature>
<dbReference type="OrthoDB" id="508112at2"/>